<proteinExistence type="predicted"/>
<evidence type="ECO:0000313" key="1">
    <source>
        <dbReference type="EMBL" id="KAI8429389.1"/>
    </source>
</evidence>
<reference evidence="1 2" key="1">
    <citation type="journal article" date="2022" name="Genome Biol. Evol.">
        <title>The Spruce Budworm Genome: Reconstructing the Evolutionary History of Antifreeze Proteins.</title>
        <authorList>
            <person name="Beliveau C."/>
            <person name="Gagne P."/>
            <person name="Picq S."/>
            <person name="Vernygora O."/>
            <person name="Keeling C.I."/>
            <person name="Pinkney K."/>
            <person name="Doucet D."/>
            <person name="Wen F."/>
            <person name="Johnston J.S."/>
            <person name="Maaroufi H."/>
            <person name="Boyle B."/>
            <person name="Laroche J."/>
            <person name="Dewar K."/>
            <person name="Juretic N."/>
            <person name="Blackburn G."/>
            <person name="Nisole A."/>
            <person name="Brunet B."/>
            <person name="Brandao M."/>
            <person name="Lumley L."/>
            <person name="Duan J."/>
            <person name="Quan G."/>
            <person name="Lucarotti C.J."/>
            <person name="Roe A.D."/>
            <person name="Sperling F.A.H."/>
            <person name="Levesque R.C."/>
            <person name="Cusson M."/>
        </authorList>
    </citation>
    <scope>NUCLEOTIDE SEQUENCE [LARGE SCALE GENOMIC DNA]</scope>
    <source>
        <strain evidence="1">Glfc:IPQL:Cfum</strain>
    </source>
</reference>
<comment type="caution">
    <text evidence="1">The sequence shown here is derived from an EMBL/GenBank/DDBJ whole genome shotgun (WGS) entry which is preliminary data.</text>
</comment>
<dbReference type="EMBL" id="CM046131">
    <property type="protein sequence ID" value="KAI8429389.1"/>
    <property type="molecule type" value="Genomic_DNA"/>
</dbReference>
<keyword evidence="2" id="KW-1185">Reference proteome</keyword>
<sequence>MVGKRASGSPDGKRSPLRCQPRGLRWDTSSASHFTGCLNLHTKTQQCKHCCFTAGLASKMVVAIRADLAQDLNALPDRPIEQRVEIVGATNEPMTVKLVPNYADDPLACGPRYIHDDFRCSWATHLGLFSSGVLLLGINDGTKLTYNLNTSRLTRAFKVHGQLGKATDTFFWNGKTMERSTYSHVTREKIDRVVAHMQSSHQKTIYEMTGLHLESQTLYDLASKGPIRPSDNKLPVLYGIKCVHYKPPDFTLEIQSVNEYDKYFWALVHDLGVQLKTTAHCTAVQCLRQGRFDVNLALLRKHWQLEHIVDNMNACRIIMEEFEGVLKPDARLTA</sequence>
<accession>A0ACC0JZ20</accession>
<name>A0ACC0JZ20_CHOFU</name>
<gene>
    <name evidence="1" type="ORF">MSG28_000032</name>
</gene>
<dbReference type="Proteomes" id="UP001064048">
    <property type="component" value="Chromosome Z"/>
</dbReference>
<organism evidence="1 2">
    <name type="scientific">Choristoneura fumiferana</name>
    <name type="common">Spruce budworm moth</name>
    <name type="synonym">Archips fumiferana</name>
    <dbReference type="NCBI Taxonomy" id="7141"/>
    <lineage>
        <taxon>Eukaryota</taxon>
        <taxon>Metazoa</taxon>
        <taxon>Ecdysozoa</taxon>
        <taxon>Arthropoda</taxon>
        <taxon>Hexapoda</taxon>
        <taxon>Insecta</taxon>
        <taxon>Pterygota</taxon>
        <taxon>Neoptera</taxon>
        <taxon>Endopterygota</taxon>
        <taxon>Lepidoptera</taxon>
        <taxon>Glossata</taxon>
        <taxon>Ditrysia</taxon>
        <taxon>Tortricoidea</taxon>
        <taxon>Tortricidae</taxon>
        <taxon>Tortricinae</taxon>
        <taxon>Choristoneura</taxon>
    </lineage>
</organism>
<protein>
    <submittedName>
        <fullName evidence="1">Uncharacterized protein</fullName>
    </submittedName>
</protein>
<evidence type="ECO:0000313" key="2">
    <source>
        <dbReference type="Proteomes" id="UP001064048"/>
    </source>
</evidence>